<dbReference type="GeneID" id="104226987"/>
<feature type="compositionally biased region" description="Polar residues" evidence="1">
    <location>
        <begin position="13"/>
        <end position="35"/>
    </location>
</feature>
<dbReference type="PANTHER" id="PTHR37610">
    <property type="entry name" value="CCHC-TYPE DOMAIN-CONTAINING PROTEIN"/>
    <property type="match status" value="1"/>
</dbReference>
<dbReference type="InterPro" id="IPR029472">
    <property type="entry name" value="Copia-like_N"/>
</dbReference>
<sequence>MTGTEVTAAITAPGSTTSAVNNDSNHPYQLHSSDTPGMGLVSSPFDGRGFPGWKRSIRIAISAKNKLGFINGSVAEPAMDDKEYPLWSRCNDMVTSWLLNSLTKEIDDSVIYSRTAKDLWNSLEHRFGQSSGAKLYHLQKKISKTCQGNNSISSYFTTLKRQWDELDSLNSHLGCNSACVCDGKKKLAKFMEDQRVIQFLMVLNDAYAQARGNILMLSPMPSIDQCYSLLLQDES</sequence>
<keyword evidence="3" id="KW-1185">Reference proteome</keyword>
<accession>A0A1U7WT53</accession>
<organism evidence="3 4">
    <name type="scientific">Nicotiana sylvestris</name>
    <name type="common">Wood tobacco</name>
    <name type="synonym">South American tobacco</name>
    <dbReference type="NCBI Taxonomy" id="4096"/>
    <lineage>
        <taxon>Eukaryota</taxon>
        <taxon>Viridiplantae</taxon>
        <taxon>Streptophyta</taxon>
        <taxon>Embryophyta</taxon>
        <taxon>Tracheophyta</taxon>
        <taxon>Spermatophyta</taxon>
        <taxon>Magnoliopsida</taxon>
        <taxon>eudicotyledons</taxon>
        <taxon>Gunneridae</taxon>
        <taxon>Pentapetalae</taxon>
        <taxon>asterids</taxon>
        <taxon>lamiids</taxon>
        <taxon>Solanales</taxon>
        <taxon>Solanaceae</taxon>
        <taxon>Nicotianoideae</taxon>
        <taxon>Nicotianeae</taxon>
        <taxon>Nicotiana</taxon>
    </lineage>
</organism>
<proteinExistence type="predicted"/>
<evidence type="ECO:0000313" key="3">
    <source>
        <dbReference type="Proteomes" id="UP000189701"/>
    </source>
</evidence>
<gene>
    <name evidence="4" type="primary">LOC104226987</name>
</gene>
<evidence type="ECO:0000313" key="4">
    <source>
        <dbReference type="RefSeq" id="XP_009777415.1"/>
    </source>
</evidence>
<feature type="domain" description="Retrotransposon Copia-like N-terminal" evidence="2">
    <location>
        <begin position="31"/>
        <end position="78"/>
    </location>
</feature>
<dbReference type="eggNOG" id="KOG0017">
    <property type="taxonomic scope" value="Eukaryota"/>
</dbReference>
<evidence type="ECO:0000256" key="1">
    <source>
        <dbReference type="SAM" id="MobiDB-lite"/>
    </source>
</evidence>
<name>A0A1U7WT53_NICSY</name>
<dbReference type="Pfam" id="PF14244">
    <property type="entry name" value="Retrotran_gag_3"/>
    <property type="match status" value="1"/>
</dbReference>
<reference evidence="4" key="2">
    <citation type="submission" date="2025-08" db="UniProtKB">
        <authorList>
            <consortium name="RefSeq"/>
        </authorList>
    </citation>
    <scope>IDENTIFICATION</scope>
    <source>
        <tissue evidence="4">Leaf</tissue>
    </source>
</reference>
<reference evidence="3" key="1">
    <citation type="journal article" date="2013" name="Genome Biol.">
        <title>Reference genomes and transcriptomes of Nicotiana sylvestris and Nicotiana tomentosiformis.</title>
        <authorList>
            <person name="Sierro N."/>
            <person name="Battey J.N."/>
            <person name="Ouadi S."/>
            <person name="Bovet L."/>
            <person name="Goepfert S."/>
            <person name="Bakaher N."/>
            <person name="Peitsch M.C."/>
            <person name="Ivanov N.V."/>
        </authorList>
    </citation>
    <scope>NUCLEOTIDE SEQUENCE [LARGE SCALE GENOMIC DNA]</scope>
</reference>
<feature type="region of interest" description="Disordered" evidence="1">
    <location>
        <begin position="1"/>
        <end position="36"/>
    </location>
</feature>
<protein>
    <submittedName>
        <fullName evidence="4">Uncharacterized protein LOC104226987</fullName>
    </submittedName>
</protein>
<dbReference type="PANTHER" id="PTHR37610:SF6">
    <property type="entry name" value="GAG-POLYPEPTIDE OF LTR COPIA-TYPE-RELATED"/>
    <property type="match status" value="1"/>
</dbReference>
<dbReference type="OrthoDB" id="1302231at2759"/>
<dbReference type="Proteomes" id="UP000189701">
    <property type="component" value="Unplaced"/>
</dbReference>
<dbReference type="RefSeq" id="XP_009777415.1">
    <property type="nucleotide sequence ID" value="XM_009779113.1"/>
</dbReference>
<dbReference type="KEGG" id="nsy:104226987"/>
<evidence type="ECO:0000259" key="2">
    <source>
        <dbReference type="Pfam" id="PF14244"/>
    </source>
</evidence>
<dbReference type="AlphaFoldDB" id="A0A1U7WT53"/>